<dbReference type="Proteomes" id="UP000663305">
    <property type="component" value="Chromosome"/>
</dbReference>
<feature type="coiled-coil region" evidence="1">
    <location>
        <begin position="1163"/>
        <end position="1190"/>
    </location>
</feature>
<dbReference type="GeneID" id="68860489"/>
<reference evidence="2" key="1">
    <citation type="submission" date="2020-11" db="EMBL/GenBank/DDBJ databases">
        <title>Carbohydrate-dependent, anaerobic sulfur respiration: A novel catabolism in halophilic archaea.</title>
        <authorList>
            <person name="Sorokin D.Y."/>
            <person name="Messina E."/>
            <person name="Smedile F."/>
            <person name="La Cono V."/>
            <person name="Hallsworth J.E."/>
            <person name="Yakimov M.M."/>
        </authorList>
    </citation>
    <scope>NUCLEOTIDE SEQUENCE</scope>
    <source>
        <strain evidence="2">HSR-Bgl</strain>
    </source>
</reference>
<name>A0A897NFP1_9EURY</name>
<evidence type="ECO:0000313" key="2">
    <source>
        <dbReference type="EMBL" id="QSG11388.1"/>
    </source>
</evidence>
<dbReference type="RefSeq" id="WP_229125940.1">
    <property type="nucleotide sequence ID" value="NZ_CP064789.1"/>
</dbReference>
<sequence>MSTQTLTENVDDLFDLVRKSEGIISTFEARSLETEPETVEEEYRRYANTHVSLGDTSEFEQEIYNKVTEQDSPAKGYLYGPYGYGKTSTAVSIWNTLSEQDIIAVPPFTMDSFAAIMRATYGWMWHEFNNKAPDYVDDLDDIHERYLQQELRAVAKQKQDQHDLDFDKLVQMFEEMEQENNLDLSINADTLIDFFDECTELAQDAGFDALVVVGDEFQEYLNSADNQKDAESRFRQLVFGLHSGAQIRDEFGLFISMPEKTKSTFDSRAEDILNRLQRDNLVLNLQTVYGREFPAELWNRYADRFSFTDEQHDVISEHALTATGEVCSRNDLSNGPRTVIDIFRLALKQYLDTQETFTALDLAEAFYEGDVRYQGSSTKIQSAIGDALDHSAADTQEKQTFLKLCAVFPVEGIPDSVVEEYKLENARKTLSKKIHGEVIKVIADGYTLIDVTKRDGPEDVVQQLIRDFWREYSVGHGSAEYAVDALANRLLNEGIFEAKRGTLDGWTNGGGSLNEIQHTVYKSQFNGTFDTRFPKRRLNIAVSDDTSQNEIIGEHGSLGEYFGDPDLAFNFVLTWESGDDHGHNSYIKKESDREFTFVLDGRQSFDELPQGLDFLRDAMDPNAVTPFLMLALVQYLEDPNTELDAQQENRVESFQQSLLDQALKAMFNETLINNAPVSLRRAGKRAVEGLFTSVMEELYPDYHTVITSTQYKDMMQDYADFLASLDTISKRRGSETVKEPKEDIANRFGLRKTSPFDGRIRKHYSDLLTVENEDAEEYEVRAELHPLETEIIDRLESGSEDELPLTEVEELSYAKGYRNEEIDVVSQFMQARGIVGMNETGDALVIQEADVSIGDVESALSDACALVDTIEELDGDRVPDGTSEQLDDLEAELDQTNPDASEKLEALHVETRYVIDRLEEVGELLHSHHQSECDDLKTKAERKRRSLIPDHLEKEVTGGVQFVGGLNDARSELLAEFRAVKGDLTDLIENLEDARREHSTPTVTAAHALHQEVEDAQDTLNSIENDTNEREDYAEELKRWRTFTDKAANVKQDIKDYSRTFDEALDEEDEIEEFIAQIAERLVESPLEALMNRDAFEERLEHIEESYQQRREQRREVFDAKRETLKTVLDEATEGGTVGLRSATFDVKQPDESRRHLLEDFKSEYESQVLDNAEEKLENAHNEIEYAQIVEVEADTDADPDWVAEQIEQAQAKLRSLRTSVSRFDFEDIGDETELAEEGNALVTEANELAEQARKFRAQSDPKDEGVQDLLRRVENNRGADFKELLMEYHDDGDDIEVDELLERMEQLFKLNQIDIKIMQRRGRR</sequence>
<gene>
    <name evidence="2" type="primary">sbcC</name>
    <name evidence="2" type="ORF">HSBGL_0960</name>
</gene>
<evidence type="ECO:0000256" key="1">
    <source>
        <dbReference type="SAM" id="Coils"/>
    </source>
</evidence>
<keyword evidence="1" id="KW-0175">Coiled coil</keyword>
<organism evidence="2 3">
    <name type="scientific">Halapricum desulfuricans</name>
    <dbReference type="NCBI Taxonomy" id="2841257"/>
    <lineage>
        <taxon>Archaea</taxon>
        <taxon>Methanobacteriati</taxon>
        <taxon>Methanobacteriota</taxon>
        <taxon>Stenosarchaea group</taxon>
        <taxon>Halobacteria</taxon>
        <taxon>Halobacteriales</taxon>
        <taxon>Haloarculaceae</taxon>
        <taxon>Halapricum</taxon>
    </lineage>
</organism>
<feature type="coiled-coil region" evidence="1">
    <location>
        <begin position="974"/>
        <end position="1067"/>
    </location>
</feature>
<protein>
    <submittedName>
        <fullName evidence="2">ATPase involved in DNA repair, SbcC</fullName>
    </submittedName>
</protein>
<accession>A0A897NFP1</accession>
<dbReference type="EMBL" id="CP064789">
    <property type="protein sequence ID" value="QSG11388.1"/>
    <property type="molecule type" value="Genomic_DNA"/>
</dbReference>
<evidence type="ECO:0000313" key="3">
    <source>
        <dbReference type="Proteomes" id="UP000663305"/>
    </source>
</evidence>
<proteinExistence type="predicted"/>
<feature type="coiled-coil region" evidence="1">
    <location>
        <begin position="1093"/>
        <end position="1123"/>
    </location>
</feature>